<feature type="transmembrane region" description="Helical" evidence="6">
    <location>
        <begin position="52"/>
        <end position="71"/>
    </location>
</feature>
<proteinExistence type="predicted"/>
<dbReference type="InterPro" id="IPR024923">
    <property type="entry name" value="PG_synth_SpoVB"/>
</dbReference>
<feature type="transmembrane region" description="Helical" evidence="6">
    <location>
        <begin position="124"/>
        <end position="144"/>
    </location>
</feature>
<dbReference type="OrthoDB" id="9775950at2"/>
<dbReference type="CDD" id="cd13124">
    <property type="entry name" value="MATE_SpoVB_like"/>
    <property type="match status" value="1"/>
</dbReference>
<evidence type="ECO:0000256" key="2">
    <source>
        <dbReference type="ARBA" id="ARBA00022475"/>
    </source>
</evidence>
<dbReference type="EMBL" id="LR590481">
    <property type="protein sequence ID" value="VTQ87111.1"/>
    <property type="molecule type" value="Genomic_DNA"/>
</dbReference>
<dbReference type="PANTHER" id="PTHR30250">
    <property type="entry name" value="PST FAMILY PREDICTED COLANIC ACID TRANSPORTER"/>
    <property type="match status" value="1"/>
</dbReference>
<reference evidence="7 8" key="1">
    <citation type="submission" date="2019-05" db="EMBL/GenBank/DDBJ databases">
        <authorList>
            <consortium name="Pathogen Informatics"/>
        </authorList>
    </citation>
    <scope>NUCLEOTIDE SEQUENCE [LARGE SCALE GENOMIC DNA]</scope>
    <source>
        <strain evidence="7 8">NCTC503</strain>
    </source>
</reference>
<comment type="subcellular location">
    <subcellularLocation>
        <location evidence="1">Cell membrane</location>
        <topology evidence="1">Multi-pass membrane protein</topology>
    </subcellularLocation>
</comment>
<sequence>MSDIAVEQQSTTKGFAILSMAGLVVKVLSLFYAPLLRRVLGDAGIGIYSYAYNIYVFLYVITNSGIPVAISKNISELIAVGNYRDAVRSFKIARRLLFFIGGVLSLFMFIYAKGLSEFIGSPSSRLAVMSLAPTLLVTSILSTYRGYFQGRGNMTPTAVSQVFEQIFNILFSLAFAYYLNLLFGLEAGVAGGTIGTFVGALVAVCILIFYYKKNKKIKMPKVGNLNVKRQSSKKLLKNIIAYSLPMTICIAMQNAGLIIDGKIAKFRLLDIGYNVRTANIMWGWIYQYTTLIGVPIIIIMSLAAAILPAISSAAALKDRKALNSNVNYAFKLCFLLSIPSAFGFLVLSEPICMLLGYSSHAATLLSIGAFNLILMSVLQIQTSILQGIGKIYLVTFYSVLGLLGKIVVNYIFIGIPFIGIKGILLGNFVCFLIPIILSAKAIRKSLRVKFNLLRKSKKIFFASAVMGLVVYLSYYILHTLSIMVFGRGYLINAVATFISIIVGAFIYLYVLILTGGIRKRDLNIFPAKVVRMIPKFMIQDLVE</sequence>
<evidence type="ECO:0000313" key="7">
    <source>
        <dbReference type="EMBL" id="VTQ87111.1"/>
    </source>
</evidence>
<keyword evidence="8" id="KW-1185">Reference proteome</keyword>
<evidence type="ECO:0000256" key="3">
    <source>
        <dbReference type="ARBA" id="ARBA00022692"/>
    </source>
</evidence>
<feature type="transmembrane region" description="Helical" evidence="6">
    <location>
        <begin position="328"/>
        <end position="347"/>
    </location>
</feature>
<dbReference type="Pfam" id="PF01943">
    <property type="entry name" value="Polysacc_synt"/>
    <property type="match status" value="1"/>
</dbReference>
<dbReference type="PIRSF" id="PIRSF038958">
    <property type="entry name" value="PG_synth_SpoVB"/>
    <property type="match status" value="1"/>
</dbReference>
<feature type="transmembrane region" description="Helical" evidence="6">
    <location>
        <begin position="489"/>
        <end position="512"/>
    </location>
</feature>
<dbReference type="InterPro" id="IPR050833">
    <property type="entry name" value="Poly_Biosynth_Transport"/>
</dbReference>
<feature type="transmembrane region" description="Helical" evidence="6">
    <location>
        <begin position="92"/>
        <end position="112"/>
    </location>
</feature>
<feature type="transmembrane region" description="Helical" evidence="6">
    <location>
        <begin position="189"/>
        <end position="211"/>
    </location>
</feature>
<keyword evidence="4 6" id="KW-1133">Transmembrane helix</keyword>
<name>A0A4U9R8S7_HATHI</name>
<feature type="transmembrane region" description="Helical" evidence="6">
    <location>
        <begin position="12"/>
        <end position="32"/>
    </location>
</feature>
<protein>
    <submittedName>
        <fullName evidence="7">Stage V sporulation protein B</fullName>
    </submittedName>
</protein>
<evidence type="ECO:0000256" key="5">
    <source>
        <dbReference type="ARBA" id="ARBA00023136"/>
    </source>
</evidence>
<dbReference type="RefSeq" id="WP_138209731.1">
    <property type="nucleotide sequence ID" value="NZ_CBCRUQ010000004.1"/>
</dbReference>
<feature type="transmembrane region" description="Helical" evidence="6">
    <location>
        <begin position="359"/>
        <end position="379"/>
    </location>
</feature>
<dbReference type="KEGG" id="hhw:NCTC503_01031"/>
<feature type="transmembrane region" description="Helical" evidence="6">
    <location>
        <begin position="418"/>
        <end position="439"/>
    </location>
</feature>
<keyword evidence="2" id="KW-1003">Cell membrane</keyword>
<gene>
    <name evidence="7" type="primary">ytgP_1</name>
    <name evidence="7" type="ORF">NCTC503_01031</name>
</gene>
<evidence type="ECO:0000256" key="4">
    <source>
        <dbReference type="ARBA" id="ARBA00022989"/>
    </source>
</evidence>
<dbReference type="Proteomes" id="UP000308489">
    <property type="component" value="Chromosome 1"/>
</dbReference>
<organism evidence="7 8">
    <name type="scientific">Hathewaya histolytica</name>
    <name type="common">Clostridium histolyticum</name>
    <dbReference type="NCBI Taxonomy" id="1498"/>
    <lineage>
        <taxon>Bacteria</taxon>
        <taxon>Bacillati</taxon>
        <taxon>Bacillota</taxon>
        <taxon>Clostridia</taxon>
        <taxon>Eubacteriales</taxon>
        <taxon>Clostridiaceae</taxon>
        <taxon>Hathewaya</taxon>
    </lineage>
</organism>
<feature type="transmembrane region" description="Helical" evidence="6">
    <location>
        <begin position="459"/>
        <end position="477"/>
    </location>
</feature>
<dbReference type="PANTHER" id="PTHR30250:SF21">
    <property type="entry name" value="LIPID II FLIPPASE MURJ"/>
    <property type="match status" value="1"/>
</dbReference>
<evidence type="ECO:0000256" key="6">
    <source>
        <dbReference type="SAM" id="Phobius"/>
    </source>
</evidence>
<feature type="transmembrane region" description="Helical" evidence="6">
    <location>
        <begin position="391"/>
        <end position="412"/>
    </location>
</feature>
<dbReference type="AlphaFoldDB" id="A0A4U9R8S7"/>
<feature type="transmembrane region" description="Helical" evidence="6">
    <location>
        <begin position="165"/>
        <end position="183"/>
    </location>
</feature>
<dbReference type="GO" id="GO:0005886">
    <property type="term" value="C:plasma membrane"/>
    <property type="evidence" value="ECO:0007669"/>
    <property type="project" value="UniProtKB-SubCell"/>
</dbReference>
<feature type="transmembrane region" description="Helical" evidence="6">
    <location>
        <begin position="291"/>
        <end position="316"/>
    </location>
</feature>
<feature type="transmembrane region" description="Helical" evidence="6">
    <location>
        <begin position="239"/>
        <end position="259"/>
    </location>
</feature>
<dbReference type="InterPro" id="IPR002797">
    <property type="entry name" value="Polysacc_synth"/>
</dbReference>
<evidence type="ECO:0000313" key="8">
    <source>
        <dbReference type="Proteomes" id="UP000308489"/>
    </source>
</evidence>
<keyword evidence="5 6" id="KW-0472">Membrane</keyword>
<accession>A0A4U9R8S7</accession>
<keyword evidence="3 6" id="KW-0812">Transmembrane</keyword>
<evidence type="ECO:0000256" key="1">
    <source>
        <dbReference type="ARBA" id="ARBA00004651"/>
    </source>
</evidence>